<dbReference type="EMBL" id="FN654689">
    <property type="protein sequence ID" value="CBY35869.1"/>
    <property type="molecule type" value="Genomic_DNA"/>
</dbReference>
<gene>
    <name evidence="4" type="ORF">GSOID_T00028339001</name>
</gene>
<evidence type="ECO:0000313" key="4">
    <source>
        <dbReference type="EMBL" id="CBY35869.1"/>
    </source>
</evidence>
<feature type="compositionally biased region" description="Polar residues" evidence="3">
    <location>
        <begin position="1"/>
        <end position="17"/>
    </location>
</feature>
<evidence type="ECO:0000256" key="1">
    <source>
        <dbReference type="ARBA" id="ARBA00009550"/>
    </source>
</evidence>
<feature type="region of interest" description="Disordered" evidence="3">
    <location>
        <begin position="369"/>
        <end position="410"/>
    </location>
</feature>
<feature type="compositionally biased region" description="Polar residues" evidence="3">
    <location>
        <begin position="377"/>
        <end position="399"/>
    </location>
</feature>
<reference evidence="4" key="1">
    <citation type="journal article" date="2010" name="Science">
        <title>Plasticity of animal genome architecture unmasked by rapid evolution of a pelagic tunicate.</title>
        <authorList>
            <person name="Denoeud F."/>
            <person name="Henriet S."/>
            <person name="Mungpakdee S."/>
            <person name="Aury J.M."/>
            <person name="Da Silva C."/>
            <person name="Brinkmann H."/>
            <person name="Mikhaleva J."/>
            <person name="Olsen L.C."/>
            <person name="Jubin C."/>
            <person name="Canestro C."/>
            <person name="Bouquet J.M."/>
            <person name="Danks G."/>
            <person name="Poulain J."/>
            <person name="Campsteijn C."/>
            <person name="Adamski M."/>
            <person name="Cross I."/>
            <person name="Yadetie F."/>
            <person name="Muffato M."/>
            <person name="Louis A."/>
            <person name="Butcher S."/>
            <person name="Tsagkogeorga G."/>
            <person name="Konrad A."/>
            <person name="Singh S."/>
            <person name="Jensen M.F."/>
            <person name="Cong E.H."/>
            <person name="Eikeseth-Otteraa H."/>
            <person name="Noel B."/>
            <person name="Anthouard V."/>
            <person name="Porcel B.M."/>
            <person name="Kachouri-Lafond R."/>
            <person name="Nishino A."/>
            <person name="Ugolini M."/>
            <person name="Chourrout P."/>
            <person name="Nishida H."/>
            <person name="Aasland R."/>
            <person name="Huzurbazar S."/>
            <person name="Westhof E."/>
            <person name="Delsuc F."/>
            <person name="Lehrach H."/>
            <person name="Reinhardt R."/>
            <person name="Weissenbach J."/>
            <person name="Roy S.W."/>
            <person name="Artiguenave F."/>
            <person name="Postlethwait J.H."/>
            <person name="Manak J.R."/>
            <person name="Thompson E.M."/>
            <person name="Jaillon O."/>
            <person name="Du Pasquier L."/>
            <person name="Boudinot P."/>
            <person name="Liberles D.A."/>
            <person name="Volff J.N."/>
            <person name="Philippe H."/>
            <person name="Lenhard B."/>
            <person name="Roest Crollius H."/>
            <person name="Wincker P."/>
            <person name="Chourrout D."/>
        </authorList>
    </citation>
    <scope>NUCLEOTIDE SEQUENCE [LARGE SCALE GENOMIC DNA]</scope>
</reference>
<name>E4YK58_OIKDI</name>
<evidence type="ECO:0000256" key="3">
    <source>
        <dbReference type="SAM" id="MobiDB-lite"/>
    </source>
</evidence>
<proteinExistence type="inferred from homology"/>
<accession>E4YK58</accession>
<feature type="region of interest" description="Disordered" evidence="3">
    <location>
        <begin position="1"/>
        <end position="44"/>
    </location>
</feature>
<feature type="coiled-coil region" evidence="2">
    <location>
        <begin position="181"/>
        <end position="265"/>
    </location>
</feature>
<feature type="coiled-coil region" evidence="2">
    <location>
        <begin position="124"/>
        <end position="151"/>
    </location>
</feature>
<feature type="coiled-coil region" evidence="2">
    <location>
        <begin position="301"/>
        <end position="356"/>
    </location>
</feature>
<organism evidence="4">
    <name type="scientific">Oikopleura dioica</name>
    <name type="common">Tunicate</name>
    <dbReference type="NCBI Taxonomy" id="34765"/>
    <lineage>
        <taxon>Eukaryota</taxon>
        <taxon>Metazoa</taxon>
        <taxon>Chordata</taxon>
        <taxon>Tunicata</taxon>
        <taxon>Appendicularia</taxon>
        <taxon>Copelata</taxon>
        <taxon>Oikopleuridae</taxon>
        <taxon>Oikopleura</taxon>
    </lineage>
</organism>
<feature type="compositionally biased region" description="Low complexity" evidence="3">
    <location>
        <begin position="18"/>
        <end position="40"/>
    </location>
</feature>
<dbReference type="InterPro" id="IPR026183">
    <property type="entry name" value="Taxilin_fam"/>
</dbReference>
<dbReference type="Pfam" id="PF09728">
    <property type="entry name" value="Taxilin"/>
    <property type="match status" value="1"/>
</dbReference>
<comment type="similarity">
    <text evidence="1">Belongs to the taxilin family.</text>
</comment>
<keyword evidence="2" id="KW-0175">Coiled coil</keyword>
<evidence type="ECO:0008006" key="5">
    <source>
        <dbReference type="Google" id="ProtNLM"/>
    </source>
</evidence>
<dbReference type="Proteomes" id="UP000011014">
    <property type="component" value="Unassembled WGS sequence"/>
</dbReference>
<dbReference type="PANTHER" id="PTHR16127:SF13">
    <property type="entry name" value="GH01188P"/>
    <property type="match status" value="1"/>
</dbReference>
<evidence type="ECO:0000256" key="2">
    <source>
        <dbReference type="SAM" id="Coils"/>
    </source>
</evidence>
<dbReference type="PANTHER" id="PTHR16127">
    <property type="entry name" value="TAXILIN"/>
    <property type="match status" value="1"/>
</dbReference>
<dbReference type="AlphaFoldDB" id="E4YK58"/>
<sequence>MSEVETSANTSQNTSLDTSVTSLNTSTCSSNESSSSTVSSKTKKIKFGKDVETLMEALSILNSPEERIAALCKKYSDLVDEHNQSKSALQASNSKQKKLQRDNIVLVQASSDFLKKREKDAATINALQNLSRELQDQNRKIKAEVVKKTQEDDNQRRALIEKFQGSLESISKQLDENAGTNEMLRNRNNDLSNSLEQVIEKSEEREKALIKTIEALKEQEKLLREKITSLMSAREIEHEKVKEYLSEKTDTMDKINAERLSLQEQVKYYAARFEEFTDSLSKSNAAITGFSSEMTKMKKVNERLEKAVLDWKSKHSSAQNQLILATEKTLTQEQDIKKKNSAIDKLEKLCRALNQRKLKETAPAREAFQAEEAVKTAESSSSQVTATTEDQKPTAFQPQESPPQEKISSA</sequence>
<protein>
    <recommendedName>
        <fullName evidence="5">Alpha-taxilin</fullName>
    </recommendedName>
</protein>
<dbReference type="GO" id="GO:0019905">
    <property type="term" value="F:syntaxin binding"/>
    <property type="evidence" value="ECO:0007669"/>
    <property type="project" value="InterPro"/>
</dbReference>